<dbReference type="Proteomes" id="UP000663854">
    <property type="component" value="Unassembled WGS sequence"/>
</dbReference>
<name>A0A813RWM5_9BILA</name>
<evidence type="ECO:0000313" key="1">
    <source>
        <dbReference type="EMBL" id="CAF0786641.1"/>
    </source>
</evidence>
<organism evidence="1 3">
    <name type="scientific">Rotaria sordida</name>
    <dbReference type="NCBI Taxonomy" id="392033"/>
    <lineage>
        <taxon>Eukaryota</taxon>
        <taxon>Metazoa</taxon>
        <taxon>Spiralia</taxon>
        <taxon>Gnathifera</taxon>
        <taxon>Rotifera</taxon>
        <taxon>Eurotatoria</taxon>
        <taxon>Bdelloidea</taxon>
        <taxon>Philodinida</taxon>
        <taxon>Philodinidae</taxon>
        <taxon>Rotaria</taxon>
    </lineage>
</organism>
<gene>
    <name evidence="2" type="ORF">JXQ802_LOCUS12692</name>
    <name evidence="1" type="ORF">PYM288_LOCUS3909</name>
</gene>
<dbReference type="EMBL" id="CAJNOL010000264">
    <property type="protein sequence ID" value="CAF0971523.1"/>
    <property type="molecule type" value="Genomic_DNA"/>
</dbReference>
<accession>A0A813RWM5</accession>
<reference evidence="1" key="1">
    <citation type="submission" date="2021-02" db="EMBL/GenBank/DDBJ databases">
        <authorList>
            <person name="Nowell W R."/>
        </authorList>
    </citation>
    <scope>NUCLEOTIDE SEQUENCE</scope>
</reference>
<dbReference type="InterPro" id="IPR036817">
    <property type="entry name" value="Transthyretin/HIU_hydrolase_sf"/>
</dbReference>
<dbReference type="Proteomes" id="UP000663870">
    <property type="component" value="Unassembled WGS sequence"/>
</dbReference>
<evidence type="ECO:0000313" key="3">
    <source>
        <dbReference type="Proteomes" id="UP000663854"/>
    </source>
</evidence>
<dbReference type="EMBL" id="CAJNOH010000032">
    <property type="protein sequence ID" value="CAF0786641.1"/>
    <property type="molecule type" value="Genomic_DNA"/>
</dbReference>
<evidence type="ECO:0000313" key="4">
    <source>
        <dbReference type="Proteomes" id="UP000663870"/>
    </source>
</evidence>
<comment type="caution">
    <text evidence="1">The sequence shown here is derived from an EMBL/GenBank/DDBJ whole genome shotgun (WGS) entry which is preliminary data.</text>
</comment>
<dbReference type="SUPFAM" id="SSF49472">
    <property type="entry name" value="Transthyretin (synonym: prealbumin)"/>
    <property type="match status" value="1"/>
</dbReference>
<proteinExistence type="predicted"/>
<sequence>MSGQMFISVYDDTHDKFADKIEYDLWRINNTDRIFIKHDIVHENNQNILFTVNTIDDFGCYDVVLNIKDYFERFNENIDLPTSQYTIPVGMNELDKSYHLGIHITPTQVSCVL</sequence>
<evidence type="ECO:0000313" key="2">
    <source>
        <dbReference type="EMBL" id="CAF0971523.1"/>
    </source>
</evidence>
<keyword evidence="4" id="KW-1185">Reference proteome</keyword>
<protein>
    <submittedName>
        <fullName evidence="1">Uncharacterized protein</fullName>
    </submittedName>
</protein>
<dbReference type="AlphaFoldDB" id="A0A813RWM5"/>